<dbReference type="Proteomes" id="UP001149090">
    <property type="component" value="Unassembled WGS sequence"/>
</dbReference>
<feature type="coiled-coil region" evidence="1">
    <location>
        <begin position="177"/>
        <end position="204"/>
    </location>
</feature>
<proteinExistence type="predicted"/>
<protein>
    <recommendedName>
        <fullName evidence="4">Centromere protein H C-terminal domain-containing protein</fullName>
    </recommendedName>
</protein>
<name>A0A9Q0LW83_ANAIG</name>
<accession>A0A9Q0LW83</accession>
<sequence>MNNGNKENQLNNKEISDLLLFFQNLHLKTQKKQIEKQFIIQNEENSFQDEKIQNEELLENLSLLEKNYFETRTKEKFSEELSTYLLKYLGLKNQNEQEIKKQKKNLKQEKNQVQKLDEKIIMLEKDLIKIQDRNQQILLKTFQTIQENKKLYQEIVKKKQKKNQFGKNEMIPDNFLSQENKEEREKEKQEIEKLKAYRNGLENIFKNLIIESGIDWSKIPSLKKIILNKKN</sequence>
<evidence type="ECO:0008006" key="4">
    <source>
        <dbReference type="Google" id="ProtNLM"/>
    </source>
</evidence>
<evidence type="ECO:0000313" key="2">
    <source>
        <dbReference type="EMBL" id="KAJ5078578.1"/>
    </source>
</evidence>
<evidence type="ECO:0000256" key="1">
    <source>
        <dbReference type="SAM" id="Coils"/>
    </source>
</evidence>
<keyword evidence="3" id="KW-1185">Reference proteome</keyword>
<reference evidence="2" key="1">
    <citation type="submission" date="2022-10" db="EMBL/GenBank/DDBJ databases">
        <title>Novel sulphate-reducing endosymbionts in the free-living metamonad Anaeramoeba.</title>
        <authorList>
            <person name="Jerlstrom-Hultqvist J."/>
            <person name="Cepicka I."/>
            <person name="Gallot-Lavallee L."/>
            <person name="Salas-Leiva D."/>
            <person name="Curtis B.A."/>
            <person name="Zahonova K."/>
            <person name="Pipaliya S."/>
            <person name="Dacks J."/>
            <person name="Roger A.J."/>
        </authorList>
    </citation>
    <scope>NUCLEOTIDE SEQUENCE</scope>
    <source>
        <strain evidence="2">BMAN</strain>
    </source>
</reference>
<evidence type="ECO:0000313" key="3">
    <source>
        <dbReference type="Proteomes" id="UP001149090"/>
    </source>
</evidence>
<organism evidence="2 3">
    <name type="scientific">Anaeramoeba ignava</name>
    <name type="common">Anaerobic marine amoeba</name>
    <dbReference type="NCBI Taxonomy" id="1746090"/>
    <lineage>
        <taxon>Eukaryota</taxon>
        <taxon>Metamonada</taxon>
        <taxon>Anaeramoebidae</taxon>
        <taxon>Anaeramoeba</taxon>
    </lineage>
</organism>
<gene>
    <name evidence="2" type="ORF">M0811_04903</name>
</gene>
<dbReference type="AlphaFoldDB" id="A0A9Q0LW83"/>
<dbReference type="EMBL" id="JAPDFW010000053">
    <property type="protein sequence ID" value="KAJ5078578.1"/>
    <property type="molecule type" value="Genomic_DNA"/>
</dbReference>
<comment type="caution">
    <text evidence="2">The sequence shown here is derived from an EMBL/GenBank/DDBJ whole genome shotgun (WGS) entry which is preliminary data.</text>
</comment>
<keyword evidence="1" id="KW-0175">Coiled coil</keyword>
<feature type="coiled-coil region" evidence="1">
    <location>
        <begin position="40"/>
        <end position="133"/>
    </location>
</feature>